<evidence type="ECO:0000259" key="3">
    <source>
        <dbReference type="Pfam" id="PF00185"/>
    </source>
</evidence>
<dbReference type="PRINTS" id="PR00100">
    <property type="entry name" value="AOTCASE"/>
</dbReference>
<dbReference type="PANTHER" id="PTHR45753:SF6">
    <property type="entry name" value="ASPARTATE CARBAMOYLTRANSFERASE"/>
    <property type="match status" value="1"/>
</dbReference>
<feature type="non-terminal residue" evidence="5">
    <location>
        <position position="289"/>
    </location>
</feature>
<dbReference type="AlphaFoldDB" id="A0A2M7B565"/>
<proteinExistence type="inferred from homology"/>
<dbReference type="GO" id="GO:0006520">
    <property type="term" value="P:amino acid metabolic process"/>
    <property type="evidence" value="ECO:0007669"/>
    <property type="project" value="InterPro"/>
</dbReference>
<evidence type="ECO:0000259" key="4">
    <source>
        <dbReference type="Pfam" id="PF02729"/>
    </source>
</evidence>
<dbReference type="PANTHER" id="PTHR45753">
    <property type="entry name" value="ORNITHINE CARBAMOYLTRANSFERASE, MITOCHONDRIAL"/>
    <property type="match status" value="1"/>
</dbReference>
<gene>
    <name evidence="5" type="ORF">COS61_02355</name>
</gene>
<dbReference type="InterPro" id="IPR006130">
    <property type="entry name" value="Asp/Orn_carbamoylTrfase"/>
</dbReference>
<evidence type="ECO:0000256" key="1">
    <source>
        <dbReference type="ARBA" id="ARBA00022679"/>
    </source>
</evidence>
<name>A0A2M7B565_9BACT</name>
<feature type="domain" description="Aspartate/ornithine carbamoyltransferase carbamoyl-P binding" evidence="4">
    <location>
        <begin position="10"/>
        <end position="155"/>
    </location>
</feature>
<reference evidence="6" key="1">
    <citation type="submission" date="2017-09" db="EMBL/GenBank/DDBJ databases">
        <title>Depth-based differentiation of microbial function through sediment-hosted aquifers and enrichment of novel symbionts in the deep terrestrial subsurface.</title>
        <authorList>
            <person name="Probst A.J."/>
            <person name="Ladd B."/>
            <person name="Jarett J.K."/>
            <person name="Geller-Mcgrath D.E."/>
            <person name="Sieber C.M.K."/>
            <person name="Emerson J.B."/>
            <person name="Anantharaman K."/>
            <person name="Thomas B.C."/>
            <person name="Malmstrom R."/>
            <person name="Stieglmeier M."/>
            <person name="Klingl A."/>
            <person name="Woyke T."/>
            <person name="Ryan C.M."/>
            <person name="Banfield J.F."/>
        </authorList>
    </citation>
    <scope>NUCLEOTIDE SEQUENCE [LARGE SCALE GENOMIC DNA]</scope>
</reference>
<dbReference type="Pfam" id="PF02729">
    <property type="entry name" value="OTCace_N"/>
    <property type="match status" value="1"/>
</dbReference>
<dbReference type="Gene3D" id="3.40.50.1370">
    <property type="entry name" value="Aspartate/ornithine carbamoyltransferase"/>
    <property type="match status" value="2"/>
</dbReference>
<sequence length="289" mass="33201">MELGHIVNNNQTKAETDEILRKTRGIKELFQSKKGRKILGGCLEDKLIVVEFMQPSTRTRLKCELAGNWLGATVKVHDEIAKTSMAKGESWFNHLLTFSEAGADILAIRHPENFLPQRLALLCIEYHFREKIINLGDGNYLHPTQGLGDLFTIEEHHRKKFGKEPLKIAIGADMKARAIHSLVMALGKYPVELTLVSWQKPEYLMRREFLQEFLENGVKFTEIDKLPLGEKFDVIYWVRYQIEHGPEGEKEERQTQYNEDFPVTPEFLNAHLKDDGAFLAPGPMTKEID</sequence>
<dbReference type="Pfam" id="PF00185">
    <property type="entry name" value="OTCace"/>
    <property type="match status" value="1"/>
</dbReference>
<comment type="caution">
    <text evidence="5">The sequence shown here is derived from an EMBL/GenBank/DDBJ whole genome shotgun (WGS) entry which is preliminary data.</text>
</comment>
<comment type="similarity">
    <text evidence="2">Belongs to the aspartate/ornithine carbamoyltransferase superfamily.</text>
</comment>
<evidence type="ECO:0000313" key="6">
    <source>
        <dbReference type="Proteomes" id="UP000228949"/>
    </source>
</evidence>
<evidence type="ECO:0000313" key="5">
    <source>
        <dbReference type="EMBL" id="PIU98268.1"/>
    </source>
</evidence>
<dbReference type="SUPFAM" id="SSF53671">
    <property type="entry name" value="Aspartate/ornithine carbamoyltransferase"/>
    <property type="match status" value="1"/>
</dbReference>
<dbReference type="InterPro" id="IPR006131">
    <property type="entry name" value="Asp_carbamoyltransf_Asp/Orn-bd"/>
</dbReference>
<dbReference type="InterPro" id="IPR006132">
    <property type="entry name" value="Asp/Orn_carbamoyltranf_P-bd"/>
</dbReference>
<accession>A0A2M7B565</accession>
<organism evidence="5 6">
    <name type="scientific">Candidatus Wolfebacteria bacterium CG03_land_8_20_14_0_80_40_12</name>
    <dbReference type="NCBI Taxonomy" id="1975069"/>
    <lineage>
        <taxon>Bacteria</taxon>
        <taxon>Candidatus Wolfeibacteriota</taxon>
    </lineage>
</organism>
<dbReference type="GO" id="GO:0016597">
    <property type="term" value="F:amino acid binding"/>
    <property type="evidence" value="ECO:0007669"/>
    <property type="project" value="InterPro"/>
</dbReference>
<dbReference type="PRINTS" id="PR00101">
    <property type="entry name" value="ATCASE"/>
</dbReference>
<feature type="domain" description="Aspartate/ornithine carbamoyltransferase Asp/Orn-binding" evidence="3">
    <location>
        <begin position="166"/>
        <end position="287"/>
    </location>
</feature>
<keyword evidence="1 2" id="KW-0808">Transferase</keyword>
<protein>
    <submittedName>
        <fullName evidence="5">Uncharacterized protein</fullName>
    </submittedName>
</protein>
<dbReference type="GO" id="GO:0016743">
    <property type="term" value="F:carboxyl- or carbamoyltransferase activity"/>
    <property type="evidence" value="ECO:0007669"/>
    <property type="project" value="InterPro"/>
</dbReference>
<dbReference type="InterPro" id="IPR036901">
    <property type="entry name" value="Asp/Orn_carbamoylTrfase_sf"/>
</dbReference>
<evidence type="ECO:0000256" key="2">
    <source>
        <dbReference type="RuleBase" id="RU003634"/>
    </source>
</evidence>
<dbReference type="Proteomes" id="UP000228949">
    <property type="component" value="Unassembled WGS sequence"/>
</dbReference>
<dbReference type="GO" id="GO:0005829">
    <property type="term" value="C:cytosol"/>
    <property type="evidence" value="ECO:0007669"/>
    <property type="project" value="TreeGrafter"/>
</dbReference>
<dbReference type="EMBL" id="PEVJ01000057">
    <property type="protein sequence ID" value="PIU98268.1"/>
    <property type="molecule type" value="Genomic_DNA"/>
</dbReference>